<dbReference type="RefSeq" id="WP_252436591.1">
    <property type="nucleotide sequence ID" value="NZ_JAGSOV010000015.1"/>
</dbReference>
<name>A0ABT0ZVW4_9PSEU</name>
<dbReference type="InterPro" id="IPR001737">
    <property type="entry name" value="KsgA/Erm"/>
</dbReference>
<keyword evidence="4 5" id="KW-0694">RNA-binding</keyword>
<keyword evidence="2 5" id="KW-0808">Transferase</keyword>
<evidence type="ECO:0000256" key="5">
    <source>
        <dbReference type="PROSITE-ProRule" id="PRU01026"/>
    </source>
</evidence>
<gene>
    <name evidence="7" type="ORF">KDL28_07405</name>
</gene>
<dbReference type="EMBL" id="JAGSOV010000015">
    <property type="protein sequence ID" value="MCO1654882.1"/>
    <property type="molecule type" value="Genomic_DNA"/>
</dbReference>
<dbReference type="InterPro" id="IPR020596">
    <property type="entry name" value="rRNA_Ade_Mease_Trfase_CS"/>
</dbReference>
<reference evidence="7" key="1">
    <citation type="submission" date="2021-04" db="EMBL/GenBank/DDBJ databases">
        <title>Pseudonocardia sp. nov., isolated from sandy soil of mangrove forest.</title>
        <authorList>
            <person name="Zan Z."/>
            <person name="Huang R."/>
            <person name="Liu W."/>
        </authorList>
    </citation>
    <scope>NUCLEOTIDE SEQUENCE</scope>
    <source>
        <strain evidence="7">S2-4</strain>
    </source>
</reference>
<evidence type="ECO:0000256" key="2">
    <source>
        <dbReference type="ARBA" id="ARBA00022679"/>
    </source>
</evidence>
<dbReference type="Pfam" id="PF00398">
    <property type="entry name" value="RrnaAD"/>
    <property type="match status" value="1"/>
</dbReference>
<feature type="binding site" evidence="5">
    <location>
        <position position="15"/>
    </location>
    <ligand>
        <name>S-adenosyl-L-methionine</name>
        <dbReference type="ChEBI" id="CHEBI:59789"/>
    </ligand>
</feature>
<dbReference type="SUPFAM" id="SSF53335">
    <property type="entry name" value="S-adenosyl-L-methionine-dependent methyltransferases"/>
    <property type="match status" value="1"/>
</dbReference>
<accession>A0ABT0ZVW4</accession>
<protein>
    <submittedName>
        <fullName evidence="7">rRNA adenine N(6)-methyltransferase family protein</fullName>
    </submittedName>
</protein>
<dbReference type="Gene3D" id="3.40.50.150">
    <property type="entry name" value="Vaccinia Virus protein VP39"/>
    <property type="match status" value="1"/>
</dbReference>
<feature type="binding site" evidence="5">
    <location>
        <position position="17"/>
    </location>
    <ligand>
        <name>S-adenosyl-L-methionine</name>
        <dbReference type="ChEBI" id="CHEBI:59789"/>
    </ligand>
</feature>
<proteinExistence type="inferred from homology"/>
<feature type="binding site" evidence="5">
    <location>
        <position position="60"/>
    </location>
    <ligand>
        <name>S-adenosyl-L-methionine</name>
        <dbReference type="ChEBI" id="CHEBI:59789"/>
    </ligand>
</feature>
<keyword evidence="8" id="KW-1185">Reference proteome</keyword>
<keyword evidence="1 5" id="KW-0489">Methyltransferase</keyword>
<dbReference type="PANTHER" id="PTHR11727">
    <property type="entry name" value="DIMETHYLADENOSINE TRANSFERASE"/>
    <property type="match status" value="1"/>
</dbReference>
<comment type="caution">
    <text evidence="7">The sequence shown here is derived from an EMBL/GenBank/DDBJ whole genome shotgun (WGS) entry which is preliminary data.</text>
</comment>
<keyword evidence="3 5" id="KW-0949">S-adenosyl-L-methionine</keyword>
<comment type="similarity">
    <text evidence="5">Belongs to the class I-like SAM-binding methyltransferase superfamily. rRNA adenine N(6)-methyltransferase family.</text>
</comment>
<dbReference type="InterPro" id="IPR029063">
    <property type="entry name" value="SAM-dependent_MTases_sf"/>
</dbReference>
<evidence type="ECO:0000256" key="1">
    <source>
        <dbReference type="ARBA" id="ARBA00022603"/>
    </source>
</evidence>
<dbReference type="PROSITE" id="PS51689">
    <property type="entry name" value="SAM_RNA_A_N6_MT"/>
    <property type="match status" value="1"/>
</dbReference>
<evidence type="ECO:0000256" key="3">
    <source>
        <dbReference type="ARBA" id="ARBA00022691"/>
    </source>
</evidence>
<organism evidence="7 8">
    <name type="scientific">Pseudonocardia humida</name>
    <dbReference type="NCBI Taxonomy" id="2800819"/>
    <lineage>
        <taxon>Bacteria</taxon>
        <taxon>Bacillati</taxon>
        <taxon>Actinomycetota</taxon>
        <taxon>Actinomycetes</taxon>
        <taxon>Pseudonocardiales</taxon>
        <taxon>Pseudonocardiaceae</taxon>
        <taxon>Pseudonocardia</taxon>
    </lineage>
</organism>
<sequence>MPSSFRGHRHELGQNHLIDRGVAARIAGLVPPGAVLELGAGDGALTRLLAARPWPVTAVELDPARVEALRRGLGRGVRVVHADMLRFPLAGDHHVVSNVPFGITTAVLRRLLAQRSWMTAVLLLQWEVARKRAAVGGTTLLTASWWPWFEFDLAGRVPAAAFRPRPAVDGGLLVVRRRAVPLVDPGQRAAYQHLVRTAFAGDRLLPALRRVPGADRWAAVERVPRSVRPRDLRAEAWASLHRAVSGARRLPERRG</sequence>
<feature type="binding site" evidence="5">
    <location>
        <position position="83"/>
    </location>
    <ligand>
        <name>S-adenosyl-L-methionine</name>
        <dbReference type="ChEBI" id="CHEBI:59789"/>
    </ligand>
</feature>
<evidence type="ECO:0000259" key="6">
    <source>
        <dbReference type="SMART" id="SM00650"/>
    </source>
</evidence>
<feature type="binding site" evidence="5">
    <location>
        <position position="98"/>
    </location>
    <ligand>
        <name>S-adenosyl-L-methionine</name>
        <dbReference type="ChEBI" id="CHEBI:59789"/>
    </ligand>
</feature>
<feature type="domain" description="Ribosomal RNA adenine methylase transferase N-terminal" evidence="6">
    <location>
        <begin position="22"/>
        <end position="179"/>
    </location>
</feature>
<evidence type="ECO:0000256" key="4">
    <source>
        <dbReference type="ARBA" id="ARBA00022884"/>
    </source>
</evidence>
<dbReference type="CDD" id="cd02440">
    <property type="entry name" value="AdoMet_MTases"/>
    <property type="match status" value="1"/>
</dbReference>
<dbReference type="InterPro" id="IPR020598">
    <property type="entry name" value="rRNA_Ade_methylase_Trfase_N"/>
</dbReference>
<feature type="binding site" evidence="5">
    <location>
        <position position="39"/>
    </location>
    <ligand>
        <name>S-adenosyl-L-methionine</name>
        <dbReference type="ChEBI" id="CHEBI:59789"/>
    </ligand>
</feature>
<dbReference type="Proteomes" id="UP001165283">
    <property type="component" value="Unassembled WGS sequence"/>
</dbReference>
<dbReference type="SMART" id="SM00650">
    <property type="entry name" value="rADc"/>
    <property type="match status" value="1"/>
</dbReference>
<evidence type="ECO:0000313" key="8">
    <source>
        <dbReference type="Proteomes" id="UP001165283"/>
    </source>
</evidence>
<evidence type="ECO:0000313" key="7">
    <source>
        <dbReference type="EMBL" id="MCO1654882.1"/>
    </source>
</evidence>
<dbReference type="PANTHER" id="PTHR11727:SF7">
    <property type="entry name" value="DIMETHYLADENOSINE TRANSFERASE-RELATED"/>
    <property type="match status" value="1"/>
</dbReference>
<dbReference type="PROSITE" id="PS01131">
    <property type="entry name" value="RRNA_A_DIMETH"/>
    <property type="match status" value="1"/>
</dbReference>